<sequence length="86" mass="9860">MEATTELVNEGIEIATRPDGPFEWGEYVERFDGKDGDDHADDSLWTPLIYGGKSEDEARAAVERPETFPFRHHRVIRRAVSAWEVQ</sequence>
<dbReference type="Proteomes" id="UP000294604">
    <property type="component" value="Unassembled WGS sequence"/>
</dbReference>
<dbReference type="RefSeq" id="WP_134080993.1">
    <property type="nucleotide sequence ID" value="NZ_PECL01000003.1"/>
</dbReference>
<dbReference type="EMBL" id="PECL01000003">
    <property type="protein sequence ID" value="TEA09103.1"/>
    <property type="molecule type" value="Genomic_DNA"/>
</dbReference>
<accession>A0A4R8SZS9</accession>
<reference evidence="1 2" key="1">
    <citation type="journal article" date="2019" name="Sci. Rep.">
        <title>Extended insight into the Mycobacterium chelonae-abscessus complex through whole genome sequencing of Mycobacterium salmoniphilum outbreak and Mycobacterium salmoniphilum-like strains.</title>
        <authorList>
            <person name="Behra P.R.K."/>
            <person name="Das S."/>
            <person name="Pettersson B.M.F."/>
            <person name="Shirreff L."/>
            <person name="DuCote T."/>
            <person name="Jacobsson K.G."/>
            <person name="Ennis D.G."/>
            <person name="Kirsebom L.A."/>
        </authorList>
    </citation>
    <scope>NUCLEOTIDE SEQUENCE [LARGE SCALE GENOMIC DNA]</scope>
    <source>
        <strain evidence="1 2">CCUG 60884</strain>
    </source>
</reference>
<protein>
    <submittedName>
        <fullName evidence="1">Uncharacterized protein</fullName>
    </submittedName>
</protein>
<name>A0A4R8SZS9_9MYCO</name>
<gene>
    <name evidence="1" type="ORF">CCUG60884_00272</name>
</gene>
<evidence type="ECO:0000313" key="2">
    <source>
        <dbReference type="Proteomes" id="UP000294604"/>
    </source>
</evidence>
<dbReference type="AlphaFoldDB" id="A0A4R8SZS9"/>
<evidence type="ECO:0000313" key="1">
    <source>
        <dbReference type="EMBL" id="TEA09103.1"/>
    </source>
</evidence>
<proteinExistence type="predicted"/>
<comment type="caution">
    <text evidence="1">The sequence shown here is derived from an EMBL/GenBank/DDBJ whole genome shotgun (WGS) entry which is preliminary data.</text>
</comment>
<organism evidence="1 2">
    <name type="scientific">Mycobacteroides salmoniphilum</name>
    <dbReference type="NCBI Taxonomy" id="404941"/>
    <lineage>
        <taxon>Bacteria</taxon>
        <taxon>Bacillati</taxon>
        <taxon>Actinomycetota</taxon>
        <taxon>Actinomycetes</taxon>
        <taxon>Mycobacteriales</taxon>
        <taxon>Mycobacteriaceae</taxon>
        <taxon>Mycobacteroides</taxon>
    </lineage>
</organism>